<feature type="transmembrane region" description="Helical" evidence="11">
    <location>
        <begin position="12"/>
        <end position="30"/>
    </location>
</feature>
<dbReference type="Proteomes" id="UP000298138">
    <property type="component" value="Unassembled WGS sequence"/>
</dbReference>
<protein>
    <recommendedName>
        <fullName evidence="10 11">Cytochrome b mRNA-processing protein 4</fullName>
    </recommendedName>
</protein>
<keyword evidence="7 11" id="KW-0472">Membrane</keyword>
<dbReference type="PANTHER" id="PTHR28202">
    <property type="entry name" value="ASSEMBLY FACTOR CBP4"/>
    <property type="match status" value="1"/>
</dbReference>
<dbReference type="AlphaFoldDB" id="A0A4S2MSQ4"/>
<proteinExistence type="inferred from homology"/>
<dbReference type="EMBL" id="ML220133">
    <property type="protein sequence ID" value="TGZ79288.1"/>
    <property type="molecule type" value="Genomic_DNA"/>
</dbReference>
<keyword evidence="6 11" id="KW-0496">Mitochondrion</keyword>
<evidence type="ECO:0000256" key="8">
    <source>
        <dbReference type="ARBA" id="ARBA00023186"/>
    </source>
</evidence>
<accession>A0A4S2MSQ4</accession>
<evidence type="ECO:0000256" key="4">
    <source>
        <dbReference type="ARBA" id="ARBA00022792"/>
    </source>
</evidence>
<comment type="subcellular location">
    <subcellularLocation>
        <location evidence="1 11">Mitochondrion inner membrane</location>
        <topology evidence="1 11">Single-pass membrane protein</topology>
    </subcellularLocation>
</comment>
<dbReference type="Pfam" id="PF07960">
    <property type="entry name" value="CBP4"/>
    <property type="match status" value="1"/>
</dbReference>
<evidence type="ECO:0000256" key="6">
    <source>
        <dbReference type="ARBA" id="ARBA00023128"/>
    </source>
</evidence>
<keyword evidence="12" id="KW-0175">Coiled coil</keyword>
<keyword evidence="8 11" id="KW-0143">Chaperone</keyword>
<dbReference type="GO" id="GO:0034551">
    <property type="term" value="P:mitochondrial respiratory chain complex III assembly"/>
    <property type="evidence" value="ECO:0007669"/>
    <property type="project" value="TreeGrafter"/>
</dbReference>
<evidence type="ECO:0000313" key="14">
    <source>
        <dbReference type="Proteomes" id="UP000298138"/>
    </source>
</evidence>
<comment type="similarity">
    <text evidence="2 11">Belongs to the CBP4 family.</text>
</comment>
<dbReference type="InParanoid" id="A0A4S2MSQ4"/>
<evidence type="ECO:0000256" key="9">
    <source>
        <dbReference type="ARBA" id="ARBA00025413"/>
    </source>
</evidence>
<evidence type="ECO:0000256" key="10">
    <source>
        <dbReference type="ARBA" id="ARBA00031521"/>
    </source>
</evidence>
<keyword evidence="4 11" id="KW-0999">Mitochondrion inner membrane</keyword>
<evidence type="ECO:0000256" key="7">
    <source>
        <dbReference type="ARBA" id="ARBA00023136"/>
    </source>
</evidence>
<keyword evidence="14" id="KW-1185">Reference proteome</keyword>
<dbReference type="PANTHER" id="PTHR28202:SF1">
    <property type="entry name" value="ASSEMBLY FACTOR CBP4"/>
    <property type="match status" value="1"/>
</dbReference>
<dbReference type="GO" id="GO:0005743">
    <property type="term" value="C:mitochondrial inner membrane"/>
    <property type="evidence" value="ECO:0007669"/>
    <property type="project" value="UniProtKB-SubCell"/>
</dbReference>
<evidence type="ECO:0000256" key="12">
    <source>
        <dbReference type="SAM" id="Coils"/>
    </source>
</evidence>
<organism evidence="13 14">
    <name type="scientific">Ascodesmis nigricans</name>
    <dbReference type="NCBI Taxonomy" id="341454"/>
    <lineage>
        <taxon>Eukaryota</taxon>
        <taxon>Fungi</taxon>
        <taxon>Dikarya</taxon>
        <taxon>Ascomycota</taxon>
        <taxon>Pezizomycotina</taxon>
        <taxon>Pezizomycetes</taxon>
        <taxon>Pezizales</taxon>
        <taxon>Ascodesmidaceae</taxon>
        <taxon>Ascodesmis</taxon>
    </lineage>
</organism>
<evidence type="ECO:0000256" key="3">
    <source>
        <dbReference type="ARBA" id="ARBA00022692"/>
    </source>
</evidence>
<dbReference type="OrthoDB" id="5576752at2759"/>
<keyword evidence="5 11" id="KW-1133">Transmembrane helix</keyword>
<evidence type="ECO:0000256" key="2">
    <source>
        <dbReference type="ARBA" id="ARBA00006780"/>
    </source>
</evidence>
<evidence type="ECO:0000313" key="13">
    <source>
        <dbReference type="EMBL" id="TGZ79288.1"/>
    </source>
</evidence>
<name>A0A4S2MSQ4_9PEZI</name>
<evidence type="ECO:0000256" key="1">
    <source>
        <dbReference type="ARBA" id="ARBA00004434"/>
    </source>
</evidence>
<reference evidence="13 14" key="1">
    <citation type="submission" date="2019-04" db="EMBL/GenBank/DDBJ databases">
        <title>Comparative genomics and transcriptomics to analyze fruiting body development in filamentous ascomycetes.</title>
        <authorList>
            <consortium name="DOE Joint Genome Institute"/>
            <person name="Lutkenhaus R."/>
            <person name="Traeger S."/>
            <person name="Breuer J."/>
            <person name="Kuo A."/>
            <person name="Lipzen A."/>
            <person name="Pangilinan J."/>
            <person name="Dilworth D."/>
            <person name="Sandor L."/>
            <person name="Poggeler S."/>
            <person name="Barry K."/>
            <person name="Grigoriev I.V."/>
            <person name="Nowrousian M."/>
        </authorList>
    </citation>
    <scope>NUCLEOTIDE SEQUENCE [LARGE SCALE GENOMIC DNA]</scope>
    <source>
        <strain evidence="13 14">CBS 389.68</strain>
    </source>
</reference>
<comment type="function">
    <text evidence="9 11">Essential for the assembly of ubiquinol-cytochrome c reductase. It has a direct effect on the correct occurrence of the Rieske protein, core 4, core 5 and apocytochrome b.</text>
</comment>
<evidence type="ECO:0000256" key="5">
    <source>
        <dbReference type="ARBA" id="ARBA00022989"/>
    </source>
</evidence>
<gene>
    <name evidence="13" type="ORF">EX30DRAFT_397253</name>
</gene>
<feature type="coiled-coil region" evidence="12">
    <location>
        <begin position="83"/>
        <end position="146"/>
    </location>
</feature>
<sequence length="149" mass="17029">MTSTISSTSTSTSTALLTTALLATTLHRPLRRPLAPMRASTIIKMGVTAVVCCVGGPALVYYVQPSSEELFKQYNPELQKKVLEQREERMKEYEEHMRVLKEQASADRPFWIVAAAAEKKKKKAIMQQTEENRKHLADMRKEMMEEQNR</sequence>
<evidence type="ECO:0000256" key="11">
    <source>
        <dbReference type="RuleBase" id="RU368005"/>
    </source>
</evidence>
<keyword evidence="3 11" id="KW-0812">Transmembrane</keyword>
<dbReference type="InterPro" id="IPR012420">
    <property type="entry name" value="Cbp4"/>
</dbReference>
<feature type="transmembrane region" description="Helical" evidence="11">
    <location>
        <begin position="42"/>
        <end position="63"/>
    </location>
</feature>
<comment type="caution">
    <text evidence="11">Lacks conserved residue(s) required for the propagation of feature annotation.</text>
</comment>